<name>A0A820ZZE1_9BILA</name>
<evidence type="ECO:0000313" key="2">
    <source>
        <dbReference type="EMBL" id="CAF4570579.1"/>
    </source>
</evidence>
<dbReference type="EMBL" id="CAJOBP010012441">
    <property type="protein sequence ID" value="CAF4570579.1"/>
    <property type="molecule type" value="Genomic_DNA"/>
</dbReference>
<accession>A0A820ZZE1</accession>
<reference evidence="2" key="1">
    <citation type="submission" date="2021-02" db="EMBL/GenBank/DDBJ databases">
        <authorList>
            <person name="Nowell W R."/>
        </authorList>
    </citation>
    <scope>NUCLEOTIDE SEQUENCE</scope>
</reference>
<sequence>MMESCKSSKVILENRNLTTLDHEQMETSQQPEPLSNDHNDT</sequence>
<comment type="caution">
    <text evidence="2">The sequence shown here is derived from an EMBL/GenBank/DDBJ whole genome shotgun (WGS) entry which is preliminary data.</text>
</comment>
<gene>
    <name evidence="2" type="ORF">UJA718_LOCUS30290</name>
</gene>
<evidence type="ECO:0000313" key="3">
    <source>
        <dbReference type="Proteomes" id="UP000663873"/>
    </source>
</evidence>
<organism evidence="2 3">
    <name type="scientific">Rotaria socialis</name>
    <dbReference type="NCBI Taxonomy" id="392032"/>
    <lineage>
        <taxon>Eukaryota</taxon>
        <taxon>Metazoa</taxon>
        <taxon>Spiralia</taxon>
        <taxon>Gnathifera</taxon>
        <taxon>Rotifera</taxon>
        <taxon>Eurotatoria</taxon>
        <taxon>Bdelloidea</taxon>
        <taxon>Philodinida</taxon>
        <taxon>Philodinidae</taxon>
        <taxon>Rotaria</taxon>
    </lineage>
</organism>
<evidence type="ECO:0000256" key="1">
    <source>
        <dbReference type="SAM" id="MobiDB-lite"/>
    </source>
</evidence>
<dbReference type="AlphaFoldDB" id="A0A820ZZE1"/>
<protein>
    <submittedName>
        <fullName evidence="2">Uncharacterized protein</fullName>
    </submittedName>
</protein>
<feature type="non-terminal residue" evidence="2">
    <location>
        <position position="41"/>
    </location>
</feature>
<feature type="region of interest" description="Disordered" evidence="1">
    <location>
        <begin position="1"/>
        <end position="41"/>
    </location>
</feature>
<keyword evidence="3" id="KW-1185">Reference proteome</keyword>
<proteinExistence type="predicted"/>
<dbReference type="Proteomes" id="UP000663873">
    <property type="component" value="Unassembled WGS sequence"/>
</dbReference>